<dbReference type="SUPFAM" id="SSF81324">
    <property type="entry name" value="Voltage-gated potassium channels"/>
    <property type="match status" value="1"/>
</dbReference>
<evidence type="ECO:0000256" key="1">
    <source>
        <dbReference type="ARBA" id="ARBA00004141"/>
    </source>
</evidence>
<dbReference type="PROSITE" id="PS00018">
    <property type="entry name" value="EF_HAND_1"/>
    <property type="match status" value="2"/>
</dbReference>
<keyword evidence="2 6" id="KW-0812">Transmembrane</keyword>
<comment type="subcellular location">
    <subcellularLocation>
        <location evidence="1">Membrane</location>
        <topology evidence="1">Multi-pass membrane protein</topology>
    </subcellularLocation>
</comment>
<feature type="transmembrane region" description="Helical" evidence="6">
    <location>
        <begin position="470"/>
        <end position="493"/>
    </location>
</feature>
<gene>
    <name evidence="8" type="ORF">NSCI0253_LOCUS32476</name>
</gene>
<dbReference type="InterPro" id="IPR002048">
    <property type="entry name" value="EF_hand_dom"/>
</dbReference>
<dbReference type="SUPFAM" id="SSF47473">
    <property type="entry name" value="EF-hand"/>
    <property type="match status" value="1"/>
</dbReference>
<evidence type="ECO:0000256" key="3">
    <source>
        <dbReference type="ARBA" id="ARBA00022837"/>
    </source>
</evidence>
<dbReference type="Gene3D" id="1.20.120.350">
    <property type="entry name" value="Voltage-gated potassium channels. Chain C"/>
    <property type="match status" value="1"/>
</dbReference>
<accession>A0A7S1FCZ3</accession>
<dbReference type="Gene3D" id="1.10.287.70">
    <property type="match status" value="1"/>
</dbReference>
<feature type="transmembrane region" description="Helical" evidence="6">
    <location>
        <begin position="505"/>
        <end position="530"/>
    </location>
</feature>
<dbReference type="InterPro" id="IPR005821">
    <property type="entry name" value="Ion_trans_dom"/>
</dbReference>
<keyword evidence="4 6" id="KW-1133">Transmembrane helix</keyword>
<dbReference type="Pfam" id="PF00520">
    <property type="entry name" value="Ion_trans"/>
    <property type="match status" value="1"/>
</dbReference>
<reference evidence="8" key="1">
    <citation type="submission" date="2021-01" db="EMBL/GenBank/DDBJ databases">
        <authorList>
            <person name="Corre E."/>
            <person name="Pelletier E."/>
            <person name="Niang G."/>
            <person name="Scheremetjew M."/>
            <person name="Finn R."/>
            <person name="Kale V."/>
            <person name="Holt S."/>
            <person name="Cochrane G."/>
            <person name="Meng A."/>
            <person name="Brown T."/>
            <person name="Cohen L."/>
        </authorList>
    </citation>
    <scope>NUCLEOTIDE SEQUENCE</scope>
</reference>
<evidence type="ECO:0000313" key="8">
    <source>
        <dbReference type="EMBL" id="CAD8858123.1"/>
    </source>
</evidence>
<dbReference type="Gene3D" id="1.10.238.10">
    <property type="entry name" value="EF-hand"/>
    <property type="match status" value="1"/>
</dbReference>
<dbReference type="GO" id="GO:0001518">
    <property type="term" value="C:voltage-gated sodium channel complex"/>
    <property type="evidence" value="ECO:0007669"/>
    <property type="project" value="TreeGrafter"/>
</dbReference>
<dbReference type="InterPro" id="IPR011992">
    <property type="entry name" value="EF-hand-dom_pair"/>
</dbReference>
<dbReference type="InterPro" id="IPR027359">
    <property type="entry name" value="Volt_channel_dom_sf"/>
</dbReference>
<sequence>MPDALLGRDVLPDGQQRVFAEFVWERERQREEFTKLVKEIQARELNAYERGFHELWERQTELINQAEMAMSTFIANDDSETAASGDTFATDPTGARPKCLQDIKNTVETAGVQIVADTHRRCAVNFWGEVALGESANHPGEFGQELSQVDGLKHMEEVAISSHDVNPVVPNVGETLVIARRSSRIPTDSALSFTHTHSDRSRRGTVHRQIASAASMASMDTTQSKKLNVAQEYFRAQEEAADQFTFASWMSRTADNISLHFVAETPHLERLERFISSNEFAVFTGVLIIANTVFIGYTSNDVMDRTVQDYDSRVAHNGAVSRRSEPEWQGTVDFVFSMAFLIELLLRILAYEWRFVFGNERAWNLLDTLLVLTSFLEFAFLGSGLLFTRVQLLLRMVRTLRLVRVFRHFMNFRQLRLMMLAIKSSCVALIWAIMLLFIMIFMFSVIFILAVANHISEAQVDDPSVEDLRIFFESMPMTVLSLWMSMSGGLSWWEIERLFLLISPSWALMFALFEAIMLLAMMNIVTGIFVNDAVEMAAMDRELRTQTEKTRIYTLMENLKGMFRDVDTDDSGTISLEELRSYLQDEEVRTLLMMMDIEVPDCVSFFEILDVDGNGTLEIDEFVIGCMNLKGDAKMVALATTTRDLNKGIKKCIKHLAALEGRISVAFLDLFVALSPLGVSLPLEFQELWSAEIDASAEFGNSDKTSIESSTESLE</sequence>
<dbReference type="PROSITE" id="PS50222">
    <property type="entry name" value="EF_HAND_2"/>
    <property type="match status" value="2"/>
</dbReference>
<dbReference type="InterPro" id="IPR043203">
    <property type="entry name" value="VGCC_Ca_Na"/>
</dbReference>
<evidence type="ECO:0000256" key="2">
    <source>
        <dbReference type="ARBA" id="ARBA00022692"/>
    </source>
</evidence>
<feature type="transmembrane region" description="Helical" evidence="6">
    <location>
        <begin position="331"/>
        <end position="350"/>
    </location>
</feature>
<evidence type="ECO:0000256" key="6">
    <source>
        <dbReference type="SAM" id="Phobius"/>
    </source>
</evidence>
<dbReference type="EMBL" id="HBFQ01045664">
    <property type="protein sequence ID" value="CAD8858123.1"/>
    <property type="molecule type" value="Transcribed_RNA"/>
</dbReference>
<dbReference type="AlphaFoldDB" id="A0A7S1FCZ3"/>
<proteinExistence type="predicted"/>
<feature type="transmembrane region" description="Helical" evidence="6">
    <location>
        <begin position="417"/>
        <end position="450"/>
    </location>
</feature>
<feature type="domain" description="EF-hand" evidence="7">
    <location>
        <begin position="597"/>
        <end position="632"/>
    </location>
</feature>
<dbReference type="GO" id="GO:0005248">
    <property type="term" value="F:voltage-gated sodium channel activity"/>
    <property type="evidence" value="ECO:0007669"/>
    <property type="project" value="TreeGrafter"/>
</dbReference>
<evidence type="ECO:0000256" key="5">
    <source>
        <dbReference type="ARBA" id="ARBA00023136"/>
    </source>
</evidence>
<evidence type="ECO:0000259" key="7">
    <source>
        <dbReference type="PROSITE" id="PS50222"/>
    </source>
</evidence>
<feature type="transmembrane region" description="Helical" evidence="6">
    <location>
        <begin position="370"/>
        <end position="396"/>
    </location>
</feature>
<dbReference type="Pfam" id="PF13499">
    <property type="entry name" value="EF-hand_7"/>
    <property type="match status" value="1"/>
</dbReference>
<dbReference type="GO" id="GO:0005509">
    <property type="term" value="F:calcium ion binding"/>
    <property type="evidence" value="ECO:0007669"/>
    <property type="project" value="InterPro"/>
</dbReference>
<keyword evidence="5 6" id="KW-0472">Membrane</keyword>
<protein>
    <recommendedName>
        <fullName evidence="7">EF-hand domain-containing protein</fullName>
    </recommendedName>
</protein>
<dbReference type="InterPro" id="IPR018247">
    <property type="entry name" value="EF_Hand_1_Ca_BS"/>
</dbReference>
<name>A0A7S1FCZ3_NOCSC</name>
<organism evidence="8">
    <name type="scientific">Noctiluca scintillans</name>
    <name type="common">Sea sparkle</name>
    <name type="synonym">Red tide dinoflagellate</name>
    <dbReference type="NCBI Taxonomy" id="2966"/>
    <lineage>
        <taxon>Eukaryota</taxon>
        <taxon>Sar</taxon>
        <taxon>Alveolata</taxon>
        <taxon>Dinophyceae</taxon>
        <taxon>Noctilucales</taxon>
        <taxon>Noctilucaceae</taxon>
        <taxon>Noctiluca</taxon>
    </lineage>
</organism>
<dbReference type="PANTHER" id="PTHR10037">
    <property type="entry name" value="VOLTAGE-GATED CATION CHANNEL CALCIUM AND SODIUM"/>
    <property type="match status" value="1"/>
</dbReference>
<dbReference type="SMART" id="SM00054">
    <property type="entry name" value="EFh"/>
    <property type="match status" value="2"/>
</dbReference>
<feature type="domain" description="EF-hand" evidence="7">
    <location>
        <begin position="554"/>
        <end position="589"/>
    </location>
</feature>
<feature type="transmembrane region" description="Helical" evidence="6">
    <location>
        <begin position="280"/>
        <end position="298"/>
    </location>
</feature>
<keyword evidence="3" id="KW-0106">Calcium</keyword>
<evidence type="ECO:0000256" key="4">
    <source>
        <dbReference type="ARBA" id="ARBA00022989"/>
    </source>
</evidence>
<dbReference type="PANTHER" id="PTHR10037:SF62">
    <property type="entry name" value="SODIUM CHANNEL PROTEIN 60E"/>
    <property type="match status" value="1"/>
</dbReference>
<dbReference type="CDD" id="cd00051">
    <property type="entry name" value="EFh"/>
    <property type="match status" value="1"/>
</dbReference>